<dbReference type="RefSeq" id="WP_113892555.1">
    <property type="nucleotide sequence ID" value="NZ_QNRK01000042.1"/>
</dbReference>
<evidence type="ECO:0000313" key="3">
    <source>
        <dbReference type="Proteomes" id="UP000253529"/>
    </source>
</evidence>
<reference evidence="2 3" key="1">
    <citation type="submission" date="2018-06" db="EMBL/GenBank/DDBJ databases">
        <title>Genomic Encyclopedia of Type Strains, Phase IV (KMG-IV): sequencing the most valuable type-strain genomes for metagenomic binning, comparative biology and taxonomic classification.</title>
        <authorList>
            <person name="Goeker M."/>
        </authorList>
    </citation>
    <scope>NUCLEOTIDE SEQUENCE [LARGE SCALE GENOMIC DNA]</scope>
    <source>
        <strain evidence="2 3">DSM 24875</strain>
    </source>
</reference>
<dbReference type="Proteomes" id="UP000253529">
    <property type="component" value="Unassembled WGS sequence"/>
</dbReference>
<name>A0A366EMX9_9HYPH</name>
<dbReference type="AlphaFoldDB" id="A0A366EMX9"/>
<evidence type="ECO:0000313" key="2">
    <source>
        <dbReference type="EMBL" id="RBP03792.1"/>
    </source>
</evidence>
<keyword evidence="3" id="KW-1185">Reference proteome</keyword>
<dbReference type="OrthoDB" id="10021519at2"/>
<organism evidence="2 3">
    <name type="scientific">Roseiarcus fermentans</name>
    <dbReference type="NCBI Taxonomy" id="1473586"/>
    <lineage>
        <taxon>Bacteria</taxon>
        <taxon>Pseudomonadati</taxon>
        <taxon>Pseudomonadota</taxon>
        <taxon>Alphaproteobacteria</taxon>
        <taxon>Hyphomicrobiales</taxon>
        <taxon>Roseiarcaceae</taxon>
        <taxon>Roseiarcus</taxon>
    </lineage>
</organism>
<proteinExistence type="predicted"/>
<sequence length="276" mass="26489">MRLALFAARIGGLLEPWMWACAAALFALSAQPAPAQTTPGSIARATALGGGAIVIGNVDILGSGGAVLDSAAGTSAAQALGVQGVMGGVPLPVSGALGRSWTLGASDNPVLGAGANTIGSIANLSFGISGTLPAFAATPTVNLGALNGGALDASVQAVKTALGSPMQQTGGTVGIAPGANTIGTVGPYGYTPFSGAGQHGLAPTSAKALTVPSGAAYATICARTAEVEYTTDGSTPSASAGMPLAAGACVALSGPLVVAAFRAFSATGTLDVEYFR</sequence>
<keyword evidence="1" id="KW-0732">Signal</keyword>
<accession>A0A366EMX9</accession>
<evidence type="ECO:0000256" key="1">
    <source>
        <dbReference type="SAM" id="SignalP"/>
    </source>
</evidence>
<feature type="chain" id="PRO_5016578703" evidence="1">
    <location>
        <begin position="36"/>
        <end position="276"/>
    </location>
</feature>
<gene>
    <name evidence="2" type="ORF">DFR50_14240</name>
</gene>
<dbReference type="EMBL" id="QNRK01000042">
    <property type="protein sequence ID" value="RBP03792.1"/>
    <property type="molecule type" value="Genomic_DNA"/>
</dbReference>
<protein>
    <submittedName>
        <fullName evidence="2">Uncharacterized protein</fullName>
    </submittedName>
</protein>
<feature type="signal peptide" evidence="1">
    <location>
        <begin position="1"/>
        <end position="35"/>
    </location>
</feature>
<comment type="caution">
    <text evidence="2">The sequence shown here is derived from an EMBL/GenBank/DDBJ whole genome shotgun (WGS) entry which is preliminary data.</text>
</comment>